<reference evidence="2 3" key="1">
    <citation type="journal article" date="2021" name="Elife">
        <title>Chloroplast acquisition without the gene transfer in kleptoplastic sea slugs, Plakobranchus ocellatus.</title>
        <authorList>
            <person name="Maeda T."/>
            <person name="Takahashi S."/>
            <person name="Yoshida T."/>
            <person name="Shimamura S."/>
            <person name="Takaki Y."/>
            <person name="Nagai Y."/>
            <person name="Toyoda A."/>
            <person name="Suzuki Y."/>
            <person name="Arimoto A."/>
            <person name="Ishii H."/>
            <person name="Satoh N."/>
            <person name="Nishiyama T."/>
            <person name="Hasebe M."/>
            <person name="Maruyama T."/>
            <person name="Minagawa J."/>
            <person name="Obokata J."/>
            <person name="Shigenobu S."/>
        </authorList>
    </citation>
    <scope>NUCLEOTIDE SEQUENCE [LARGE SCALE GENOMIC DNA]</scope>
</reference>
<feature type="signal peptide" evidence="1">
    <location>
        <begin position="1"/>
        <end position="22"/>
    </location>
</feature>
<name>A0AAV4I829_9GAST</name>
<keyword evidence="3" id="KW-1185">Reference proteome</keyword>
<comment type="caution">
    <text evidence="2">The sequence shown here is derived from an EMBL/GenBank/DDBJ whole genome shotgun (WGS) entry which is preliminary data.</text>
</comment>
<evidence type="ECO:0008006" key="4">
    <source>
        <dbReference type="Google" id="ProtNLM"/>
    </source>
</evidence>
<dbReference type="AlphaFoldDB" id="A0AAV4I829"/>
<accession>A0AAV4I829</accession>
<feature type="chain" id="PRO_5043439134" description="Fibrinogen C-terminal domain-containing protein" evidence="1">
    <location>
        <begin position="23"/>
        <end position="583"/>
    </location>
</feature>
<evidence type="ECO:0000313" key="2">
    <source>
        <dbReference type="EMBL" id="GFS06452.1"/>
    </source>
</evidence>
<keyword evidence="1" id="KW-0732">Signal</keyword>
<protein>
    <recommendedName>
        <fullName evidence="4">Fibrinogen C-terminal domain-containing protein</fullName>
    </recommendedName>
</protein>
<organism evidence="2 3">
    <name type="scientific">Elysia marginata</name>
    <dbReference type="NCBI Taxonomy" id="1093978"/>
    <lineage>
        <taxon>Eukaryota</taxon>
        <taxon>Metazoa</taxon>
        <taxon>Spiralia</taxon>
        <taxon>Lophotrochozoa</taxon>
        <taxon>Mollusca</taxon>
        <taxon>Gastropoda</taxon>
        <taxon>Heterobranchia</taxon>
        <taxon>Euthyneura</taxon>
        <taxon>Panpulmonata</taxon>
        <taxon>Sacoglossa</taxon>
        <taxon>Placobranchoidea</taxon>
        <taxon>Plakobranchidae</taxon>
        <taxon>Elysia</taxon>
    </lineage>
</organism>
<proteinExistence type="predicted"/>
<dbReference type="EMBL" id="BMAT01009447">
    <property type="protein sequence ID" value="GFS06452.1"/>
    <property type="molecule type" value="Genomic_DNA"/>
</dbReference>
<sequence length="583" mass="64401">MAFSALLCAVFLLVLFQPYCEGFDFTFESNLSTSMAAKDARESCAVLRCSEKLATRLSTSDEQRKVRALFTYRKQAHLGLATGKWELIASVTTSSPAQNQVSDGLTVNGKLLEKEANLTLELFKDRDCRFTEFACFAELEDSEGRKSVKRSLAGNDVVSESFDNFKFEAARLPTVGVASPAGKQPESPGVMPQLVTSLNLKLDLMQSTLADSLRVLENRLEDKVSSLQASVSDKMIELKSNVGDKVRESESKVFDKITQLENRLEDKLALLDTRSSAVPIRGAGSSENSVNAKINKDIAYHLAALGNSVRVIEENFTYIGDVMSKVEEVAGQCTTSPAGEKKGSGNSASEVTSLKSLTQHLITRFNAFRDSYAGGALVEVDDYFDPLGTGKKEWKLVFRGTPYINVKIYPAYKHGTGIPREVEKGCKQFNSSLPCGNHYRNHLALANWAGIYEVLFAIYKNDRVVKYVIFNARNSAYTDWFAASRVLASSWDDLTAKPHNIFSIEGETSPTYLRRFFMNFDYNNGCDGFRGWFYAADALPGGCASDKTLAHPKFLFASGKTFAVWTSPQAELADAIGVFLKYE</sequence>
<evidence type="ECO:0000313" key="3">
    <source>
        <dbReference type="Proteomes" id="UP000762676"/>
    </source>
</evidence>
<evidence type="ECO:0000256" key="1">
    <source>
        <dbReference type="SAM" id="SignalP"/>
    </source>
</evidence>
<dbReference type="Proteomes" id="UP000762676">
    <property type="component" value="Unassembled WGS sequence"/>
</dbReference>
<gene>
    <name evidence="2" type="ORF">ElyMa_004706900</name>
</gene>